<protein>
    <submittedName>
        <fullName evidence="2">Hydroxylamine oxidation protein HaoB</fullName>
    </submittedName>
</protein>
<keyword evidence="1" id="KW-0472">Membrane</keyword>
<accession>A0A7S8IZQ2</accession>
<evidence type="ECO:0000313" key="2">
    <source>
        <dbReference type="EMBL" id="QPD05402.1"/>
    </source>
</evidence>
<sequence>MAEERKEGSLISAPSLNAPVSNQSGAKILPSLGVILVTGGLFLIGWFLYLWFKPLPPPYTYQLVEEGVAAKFSNLQLEAWPDLTISKYELHVPSLDKPVAVAYRANDPTGAPILLSLENLVSEPVGAMSVNLSELIPLATDISKHVPKEAVILGWWDTSRQLKLLSGRDTLFTSYLGKPLIVPSYWKDRSELIERYERQFWGARESPEEQRKFEIFADALSSDPSKGVEMLRELVGSREAYVIVHPADLYKAALMRPDRIDIAFKDFPLTGNVHGLAGQVKAWMKENGYNTYTLQSLSETSVRAYFLNESQTGKVLLAHMLPLMNSTPIEFQALQVVHKQGGYWVFKIPSA</sequence>
<evidence type="ECO:0000313" key="3">
    <source>
        <dbReference type="Proteomes" id="UP000593737"/>
    </source>
</evidence>
<evidence type="ECO:0000256" key="1">
    <source>
        <dbReference type="SAM" id="Phobius"/>
    </source>
</evidence>
<feature type="transmembrane region" description="Helical" evidence="1">
    <location>
        <begin position="28"/>
        <end position="52"/>
    </location>
</feature>
<proteinExistence type="predicted"/>
<dbReference type="InterPro" id="IPR030891">
    <property type="entry name" value="HaoB_nitrify"/>
</dbReference>
<dbReference type="NCBIfam" id="TIGR04392">
    <property type="entry name" value="haoB_nitrify"/>
    <property type="match status" value="1"/>
</dbReference>
<keyword evidence="1" id="KW-1133">Transmembrane helix</keyword>
<gene>
    <name evidence="2" type="ORF">Nkreftii_003176</name>
</gene>
<name>A0A7S8IZQ2_9BACT</name>
<keyword evidence="1" id="KW-0812">Transmembrane</keyword>
<organism evidence="2 3">
    <name type="scientific">Candidatus Nitrospira kreftii</name>
    <dbReference type="NCBI Taxonomy" id="2652173"/>
    <lineage>
        <taxon>Bacteria</taxon>
        <taxon>Pseudomonadati</taxon>
        <taxon>Nitrospirota</taxon>
        <taxon>Nitrospiria</taxon>
        <taxon>Nitrospirales</taxon>
        <taxon>Nitrospiraceae</taxon>
        <taxon>Nitrospira</taxon>
    </lineage>
</organism>
<dbReference type="KEGG" id="nkf:Nkreftii_003176"/>
<dbReference type="AlphaFoldDB" id="A0A7S8IZQ2"/>
<dbReference type="Proteomes" id="UP000593737">
    <property type="component" value="Chromosome"/>
</dbReference>
<reference evidence="2 3" key="1">
    <citation type="journal article" date="2020" name="ISME J.">
        <title>Enrichment and physiological characterization of a novel comammox Nitrospira indicates ammonium inhibition of complete nitrification.</title>
        <authorList>
            <person name="Sakoula D."/>
            <person name="Koch H."/>
            <person name="Frank J."/>
            <person name="Jetten M.S.M."/>
            <person name="van Kessel M.A.H.J."/>
            <person name="Lucker S."/>
        </authorList>
    </citation>
    <scope>NUCLEOTIDE SEQUENCE [LARGE SCALE GENOMIC DNA]</scope>
    <source>
        <strain evidence="2">Comreactor17</strain>
    </source>
</reference>
<dbReference type="EMBL" id="CP047423">
    <property type="protein sequence ID" value="QPD05402.1"/>
    <property type="molecule type" value="Genomic_DNA"/>
</dbReference>